<dbReference type="Pfam" id="PF02397">
    <property type="entry name" value="Bac_transf"/>
    <property type="match status" value="1"/>
</dbReference>
<organism evidence="8">
    <name type="scientific">Anaerostipes caccae</name>
    <dbReference type="NCBI Taxonomy" id="105841"/>
    <lineage>
        <taxon>Bacteria</taxon>
        <taxon>Bacillati</taxon>
        <taxon>Bacillota</taxon>
        <taxon>Clostridia</taxon>
        <taxon>Lachnospirales</taxon>
        <taxon>Lachnospiraceae</taxon>
        <taxon>Anaerostipes</taxon>
    </lineage>
</organism>
<dbReference type="GO" id="GO:0016020">
    <property type="term" value="C:membrane"/>
    <property type="evidence" value="ECO:0007669"/>
    <property type="project" value="UniProtKB-SubCell"/>
</dbReference>
<dbReference type="Pfam" id="PF13727">
    <property type="entry name" value="CoA_binding_3"/>
    <property type="match status" value="1"/>
</dbReference>
<sequence length="471" mass="54957">MNVKNSQIQNLIIFTIDIVGISIGYFLMTFLRFRGTFPVDPEKMVFYRLFIAVFVLTLLYLVFNPNHDFFKRSFWQELICNIKTNVMAAAFMATAAYLIDDARDYSRFIYIMTMAFSLVWMQIMHRIYRLYMLHYRKHSSMSRKMLIVTTSDRAKEIIENIIREKTWNLWITGVVIIDKNMVGKEILSIPIVADYDTMIQYAIRSVVDEVFIHVPDNQLIPIKEMICAFEDMGITVDLNIHLFEMEIDTEKYLQKIGKYNAVSFVQKNTPLHMIVIKRVVDIIGAFVGLGITGVVTLLIGPLIKLESPGPLFFSQLRVGRNGRIFKIYKFRSMYADAEERKKELLDQNEMEGFMFKMEHDPRITKIGNFIRRTSIDELPQFWNVLKGDMSLVGTRPPTVDEFEQYEGYHKRRLSMTPGLTGVWQVSGRSDIKDFEEIVAMDVDYISNWSLKRDFEIILRTVQVVLRSSGAK</sequence>
<dbReference type="PANTHER" id="PTHR30576:SF10">
    <property type="entry name" value="SLL5057 PROTEIN"/>
    <property type="match status" value="1"/>
</dbReference>
<name>A0A6N2R199_9FIRM</name>
<dbReference type="PANTHER" id="PTHR30576">
    <property type="entry name" value="COLANIC BIOSYNTHESIS UDP-GLUCOSE LIPID CARRIER TRANSFERASE"/>
    <property type="match status" value="1"/>
</dbReference>
<dbReference type="NCBIfam" id="TIGR03025">
    <property type="entry name" value="EPS_sugtrans"/>
    <property type="match status" value="1"/>
</dbReference>
<gene>
    <name evidence="8" type="primary">epsL</name>
    <name evidence="8" type="ORF">ACLFYP115_00192</name>
</gene>
<dbReference type="EC" id="2.-.-.-" evidence="8"/>
<keyword evidence="3 8" id="KW-0808">Transferase</keyword>
<proteinExistence type="inferred from homology"/>
<evidence type="ECO:0000259" key="7">
    <source>
        <dbReference type="Pfam" id="PF02397"/>
    </source>
</evidence>
<comment type="similarity">
    <text evidence="2">Belongs to the bacterial sugar transferase family.</text>
</comment>
<dbReference type="InterPro" id="IPR017475">
    <property type="entry name" value="EPS_sugar_tfrase"/>
</dbReference>
<dbReference type="GO" id="GO:0016780">
    <property type="term" value="F:phosphotransferase activity, for other substituted phosphate groups"/>
    <property type="evidence" value="ECO:0007669"/>
    <property type="project" value="TreeGrafter"/>
</dbReference>
<evidence type="ECO:0000256" key="1">
    <source>
        <dbReference type="ARBA" id="ARBA00004141"/>
    </source>
</evidence>
<evidence type="ECO:0000256" key="5">
    <source>
        <dbReference type="ARBA" id="ARBA00022989"/>
    </source>
</evidence>
<protein>
    <submittedName>
        <fullName evidence="8">Putative sugar transferase EpsL</fullName>
        <ecNumber evidence="8">2.-.-.-</ecNumber>
    </submittedName>
</protein>
<feature type="domain" description="Bacterial sugar transferase" evidence="7">
    <location>
        <begin position="277"/>
        <end position="465"/>
    </location>
</feature>
<dbReference type="InterPro" id="IPR003362">
    <property type="entry name" value="Bact_transf"/>
</dbReference>
<evidence type="ECO:0000256" key="2">
    <source>
        <dbReference type="ARBA" id="ARBA00006464"/>
    </source>
</evidence>
<keyword evidence="6" id="KW-0472">Membrane</keyword>
<dbReference type="AlphaFoldDB" id="A0A6N2R199"/>
<evidence type="ECO:0000313" key="8">
    <source>
        <dbReference type="EMBL" id="VYS74612.1"/>
    </source>
</evidence>
<keyword evidence="4" id="KW-0812">Transmembrane</keyword>
<evidence type="ECO:0000256" key="6">
    <source>
        <dbReference type="ARBA" id="ARBA00023136"/>
    </source>
</evidence>
<reference evidence="8" key="1">
    <citation type="submission" date="2019-11" db="EMBL/GenBank/DDBJ databases">
        <authorList>
            <person name="Feng L."/>
        </authorList>
    </citation>
    <scope>NUCLEOTIDE SEQUENCE</scope>
    <source>
        <strain evidence="8">AcaccaeLFYP115</strain>
    </source>
</reference>
<evidence type="ECO:0000256" key="4">
    <source>
        <dbReference type="ARBA" id="ARBA00022692"/>
    </source>
</evidence>
<keyword evidence="5" id="KW-1133">Transmembrane helix</keyword>
<accession>A0A6N2R199</accession>
<dbReference type="EMBL" id="CACRSQ010000002">
    <property type="protein sequence ID" value="VYS74612.1"/>
    <property type="molecule type" value="Genomic_DNA"/>
</dbReference>
<comment type="subcellular location">
    <subcellularLocation>
        <location evidence="1">Membrane</location>
        <topology evidence="1">Multi-pass membrane protein</topology>
    </subcellularLocation>
</comment>
<evidence type="ECO:0000256" key="3">
    <source>
        <dbReference type="ARBA" id="ARBA00022679"/>
    </source>
</evidence>
<dbReference type="Gene3D" id="3.40.50.720">
    <property type="entry name" value="NAD(P)-binding Rossmann-like Domain"/>
    <property type="match status" value="1"/>
</dbReference>
<dbReference type="RefSeq" id="WP_006565721.1">
    <property type="nucleotide sequence ID" value="NZ_BAABZP010000001.1"/>
</dbReference>